<dbReference type="Pfam" id="PF13231">
    <property type="entry name" value="PMT_2"/>
    <property type="match status" value="1"/>
</dbReference>
<keyword evidence="4" id="KW-0808">Transferase</keyword>
<accession>A0A6J7EKW1</accession>
<feature type="transmembrane region" description="Helical" evidence="8">
    <location>
        <begin position="295"/>
        <end position="315"/>
    </location>
</feature>
<feature type="transmembrane region" description="Helical" evidence="8">
    <location>
        <begin position="269"/>
        <end position="289"/>
    </location>
</feature>
<keyword evidence="2" id="KW-1003">Cell membrane</keyword>
<dbReference type="PANTHER" id="PTHR33908:SF11">
    <property type="entry name" value="MEMBRANE PROTEIN"/>
    <property type="match status" value="1"/>
</dbReference>
<evidence type="ECO:0000256" key="8">
    <source>
        <dbReference type="SAM" id="Phobius"/>
    </source>
</evidence>
<feature type="transmembrane region" description="Helical" evidence="8">
    <location>
        <begin position="88"/>
        <end position="108"/>
    </location>
</feature>
<evidence type="ECO:0000256" key="1">
    <source>
        <dbReference type="ARBA" id="ARBA00004651"/>
    </source>
</evidence>
<evidence type="ECO:0000256" key="3">
    <source>
        <dbReference type="ARBA" id="ARBA00022676"/>
    </source>
</evidence>
<feature type="transmembrane region" description="Helical" evidence="8">
    <location>
        <begin position="154"/>
        <end position="173"/>
    </location>
</feature>
<sequence>MATAIRFVGLGSQSFWLDETFTWKITGGSVSHVFSGVRELESTPPLAYLLVWLSRQALGSSEFALRFFPALAGTLTVPAVWLGGRRLFGPRAGLIAAALTAVSPFMWWYSQEARAYSLAALMCAFVLAAFAYRMTGGGVLSLVAWGAASVGALATQYSAVAVVLATLGALVVFDRDRWKQIAVAALAPLIACLALFNLATTQAGHGMTDWIAGIPFGERAAQVLSQAWAGTSIGRFGVPLYICAGIGIALVGVLVVVGRKSADQPDRNLRRVGWTLLAAFAVLTAILLLDGDRLLARYYIVIWPLAVVAAAGVTATVRPRTGLVAVAIACGVMAGLVARIEATPDLQRLDWRPVAKALGASPLHGRLVVLQKYPYWQALSPYLPGLVPFGYQSGQYPVSVEVVTIRAGESESCWWCSARGADGMAPSTKSVGFFPFASTIGAGRFLITSYRSSNPFLVERERIPITGQVVAASLTTTLGSGAVLYQPWPGDPYITALLKQGK</sequence>
<evidence type="ECO:0000256" key="2">
    <source>
        <dbReference type="ARBA" id="ARBA00022475"/>
    </source>
</evidence>
<dbReference type="InterPro" id="IPR050297">
    <property type="entry name" value="LipidA_mod_glycosyltrf_83"/>
</dbReference>
<dbReference type="AlphaFoldDB" id="A0A6J7EKW1"/>
<dbReference type="EMBL" id="CAFBLU010000041">
    <property type="protein sequence ID" value="CAB4881895.1"/>
    <property type="molecule type" value="Genomic_DNA"/>
</dbReference>
<feature type="transmembrane region" description="Helical" evidence="8">
    <location>
        <begin position="238"/>
        <end position="257"/>
    </location>
</feature>
<reference evidence="10" key="1">
    <citation type="submission" date="2020-05" db="EMBL/GenBank/DDBJ databases">
        <authorList>
            <person name="Chiriac C."/>
            <person name="Salcher M."/>
            <person name="Ghai R."/>
            <person name="Kavagutti S V."/>
        </authorList>
    </citation>
    <scope>NUCLEOTIDE SEQUENCE</scope>
</reference>
<dbReference type="InterPro" id="IPR038731">
    <property type="entry name" value="RgtA/B/C-like"/>
</dbReference>
<dbReference type="PANTHER" id="PTHR33908">
    <property type="entry name" value="MANNOSYLTRANSFERASE YKCB-RELATED"/>
    <property type="match status" value="1"/>
</dbReference>
<dbReference type="GO" id="GO:0005886">
    <property type="term" value="C:plasma membrane"/>
    <property type="evidence" value="ECO:0007669"/>
    <property type="project" value="UniProtKB-SubCell"/>
</dbReference>
<keyword evidence="6 8" id="KW-1133">Transmembrane helix</keyword>
<evidence type="ECO:0000313" key="10">
    <source>
        <dbReference type="EMBL" id="CAB4881895.1"/>
    </source>
</evidence>
<evidence type="ECO:0000256" key="5">
    <source>
        <dbReference type="ARBA" id="ARBA00022692"/>
    </source>
</evidence>
<protein>
    <submittedName>
        <fullName evidence="10">Unannotated protein</fullName>
    </submittedName>
</protein>
<evidence type="ECO:0000256" key="7">
    <source>
        <dbReference type="ARBA" id="ARBA00023136"/>
    </source>
</evidence>
<feature type="domain" description="Glycosyltransferase RgtA/B/C/D-like" evidence="9">
    <location>
        <begin position="43"/>
        <end position="196"/>
    </location>
</feature>
<proteinExistence type="predicted"/>
<organism evidence="10">
    <name type="scientific">freshwater metagenome</name>
    <dbReference type="NCBI Taxonomy" id="449393"/>
    <lineage>
        <taxon>unclassified sequences</taxon>
        <taxon>metagenomes</taxon>
        <taxon>ecological metagenomes</taxon>
    </lineage>
</organism>
<evidence type="ECO:0000256" key="4">
    <source>
        <dbReference type="ARBA" id="ARBA00022679"/>
    </source>
</evidence>
<keyword evidence="7 8" id="KW-0472">Membrane</keyword>
<feature type="transmembrane region" description="Helical" evidence="8">
    <location>
        <begin position="322"/>
        <end position="340"/>
    </location>
</feature>
<evidence type="ECO:0000256" key="6">
    <source>
        <dbReference type="ARBA" id="ARBA00022989"/>
    </source>
</evidence>
<evidence type="ECO:0000259" key="9">
    <source>
        <dbReference type="Pfam" id="PF13231"/>
    </source>
</evidence>
<feature type="transmembrane region" description="Helical" evidence="8">
    <location>
        <begin position="63"/>
        <end position="82"/>
    </location>
</feature>
<dbReference type="GO" id="GO:0016763">
    <property type="term" value="F:pentosyltransferase activity"/>
    <property type="evidence" value="ECO:0007669"/>
    <property type="project" value="TreeGrafter"/>
</dbReference>
<keyword evidence="3" id="KW-0328">Glycosyltransferase</keyword>
<dbReference type="GO" id="GO:0008610">
    <property type="term" value="P:lipid biosynthetic process"/>
    <property type="evidence" value="ECO:0007669"/>
    <property type="project" value="UniProtKB-ARBA"/>
</dbReference>
<gene>
    <name evidence="10" type="ORF">UFOPK3444_01515</name>
</gene>
<feature type="transmembrane region" description="Helical" evidence="8">
    <location>
        <begin position="115"/>
        <end position="134"/>
    </location>
</feature>
<feature type="transmembrane region" description="Helical" evidence="8">
    <location>
        <begin position="180"/>
        <end position="199"/>
    </location>
</feature>
<name>A0A6J7EKW1_9ZZZZ</name>
<comment type="subcellular location">
    <subcellularLocation>
        <location evidence="1">Cell membrane</location>
        <topology evidence="1">Multi-pass membrane protein</topology>
    </subcellularLocation>
</comment>
<keyword evidence="5 8" id="KW-0812">Transmembrane</keyword>